<dbReference type="AlphaFoldDB" id="A0A1Y2ELY1"/>
<dbReference type="Proteomes" id="UP000193467">
    <property type="component" value="Unassembled WGS sequence"/>
</dbReference>
<protein>
    <submittedName>
        <fullName evidence="3">Actin cytoskeleton organization protein</fullName>
    </submittedName>
</protein>
<dbReference type="OrthoDB" id="1874341at2759"/>
<dbReference type="Gene3D" id="1.25.40.1040">
    <property type="match status" value="1"/>
</dbReference>
<accession>A0A1Y2ELY1</accession>
<evidence type="ECO:0000313" key="4">
    <source>
        <dbReference type="Proteomes" id="UP000193467"/>
    </source>
</evidence>
<dbReference type="PANTHER" id="PTHR22767:SF3">
    <property type="entry name" value="N-ALPHA-ACETYLTRANSFERASE 25, NATB AUXILIARY SUBUNIT"/>
    <property type="match status" value="1"/>
</dbReference>
<feature type="region of interest" description="Disordered" evidence="2">
    <location>
        <begin position="211"/>
        <end position="253"/>
    </location>
</feature>
<comment type="caution">
    <text evidence="3">The sequence shown here is derived from an EMBL/GenBank/DDBJ whole genome shotgun (WGS) entry which is preliminary data.</text>
</comment>
<dbReference type="InParanoid" id="A0A1Y2ELY1"/>
<dbReference type="GO" id="GO:0031416">
    <property type="term" value="C:NatB complex"/>
    <property type="evidence" value="ECO:0007669"/>
    <property type="project" value="TreeGrafter"/>
</dbReference>
<dbReference type="InterPro" id="IPR019183">
    <property type="entry name" value="NAA25_NatB_aux_su"/>
</dbReference>
<comment type="similarity">
    <text evidence="1">Belongs to the MDM20/NAA25 family.</text>
</comment>
<proteinExistence type="inferred from homology"/>
<gene>
    <name evidence="3" type="ORF">BCR35DRAFT_294121</name>
</gene>
<dbReference type="PANTHER" id="PTHR22767">
    <property type="entry name" value="N-TERMINAL ACETYLTRANSFERASE-RELATED"/>
    <property type="match status" value="1"/>
</dbReference>
<evidence type="ECO:0000313" key="3">
    <source>
        <dbReference type="EMBL" id="ORY72573.1"/>
    </source>
</evidence>
<name>A0A1Y2ELY1_9BASI</name>
<feature type="compositionally biased region" description="Low complexity" evidence="2">
    <location>
        <begin position="220"/>
        <end position="238"/>
    </location>
</feature>
<dbReference type="Pfam" id="PF09797">
    <property type="entry name" value="NatB_MDM20"/>
    <property type="match status" value="1"/>
</dbReference>
<dbReference type="STRING" id="106004.A0A1Y2ELY1"/>
<evidence type="ECO:0000256" key="1">
    <source>
        <dbReference type="ARBA" id="ARBA00006298"/>
    </source>
</evidence>
<reference evidence="3 4" key="1">
    <citation type="submission" date="2016-07" db="EMBL/GenBank/DDBJ databases">
        <title>Pervasive Adenine N6-methylation of Active Genes in Fungi.</title>
        <authorList>
            <consortium name="DOE Joint Genome Institute"/>
            <person name="Mondo S.J."/>
            <person name="Dannebaum R.O."/>
            <person name="Kuo R.C."/>
            <person name="Labutti K."/>
            <person name="Haridas S."/>
            <person name="Kuo A."/>
            <person name="Salamov A."/>
            <person name="Ahrendt S.R."/>
            <person name="Lipzen A."/>
            <person name="Sullivan W."/>
            <person name="Andreopoulos W.B."/>
            <person name="Clum A."/>
            <person name="Lindquist E."/>
            <person name="Daum C."/>
            <person name="Ramamoorthy G.K."/>
            <person name="Gryganskyi A."/>
            <person name="Culley D."/>
            <person name="Magnuson J.K."/>
            <person name="James T.Y."/>
            <person name="O'Malley M.A."/>
            <person name="Stajich J.E."/>
            <person name="Spatafora J.W."/>
            <person name="Visel A."/>
            <person name="Grigoriev I.V."/>
        </authorList>
    </citation>
    <scope>NUCLEOTIDE SEQUENCE [LARGE SCALE GENOMIC DNA]</scope>
    <source>
        <strain evidence="3 4">62-1032</strain>
    </source>
</reference>
<dbReference type="EMBL" id="MCGR01000051">
    <property type="protein sequence ID" value="ORY72573.1"/>
    <property type="molecule type" value="Genomic_DNA"/>
</dbReference>
<organism evidence="3 4">
    <name type="scientific">Leucosporidium creatinivorum</name>
    <dbReference type="NCBI Taxonomy" id="106004"/>
    <lineage>
        <taxon>Eukaryota</taxon>
        <taxon>Fungi</taxon>
        <taxon>Dikarya</taxon>
        <taxon>Basidiomycota</taxon>
        <taxon>Pucciniomycotina</taxon>
        <taxon>Microbotryomycetes</taxon>
        <taxon>Leucosporidiales</taxon>
        <taxon>Leucosporidium</taxon>
    </lineage>
</organism>
<keyword evidence="4" id="KW-1185">Reference proteome</keyword>
<evidence type="ECO:0000256" key="2">
    <source>
        <dbReference type="SAM" id="MobiDB-lite"/>
    </source>
</evidence>
<sequence length="1000" mass="110201">MSIVAQLVNNLLVSKKLSGALVEYRAIQPICSALEVASYKTALLGCAKLLKKQPDHATALALKTLALAGPRPVSSAAQQEIVTIVESVKNQASGAGLADPEVLQILAWVMGGLGRGEETLALFAKATEKHPKNETVSIEAFLHYVRVGERRSAQQISMRMQRNFKNEKYTWWSVMATLLQARDVSDPSTDILLALAERQISDHYSQQRKAAGLDVATPNGAPAIEGAAEGGAQSQADAASEKGKGKESAVSADSAPVASGAALEFDSAHEYFLITRFLELRALRHEAKAASATAPANADSVAVSSTSTTSQLVLPSITPSSASLTPRQAFLAHFASKEGDKWCAGGLGLEIWRRETELRFGSIEGGEWVKSWERLSKSLEDGETNWHTMLYLIRCTFAVADRSSKALFGVEEFSAQPSEEGAELISKSRALFRGLADNSPKGKVERGFLLGLLEIARESRRRKWEEADPLLPTLEEYFERFSTKMCCFDDLLPYLQVLNDSERTSLFEKMTTIAEVAGDLSITAVYRVINASKVARFVATVSDAATQLAAAEGFVKRYFQTLPLGKGLPPTDLQPADDFALLAGQAFVAAWQYSRDRSCLERALVVLEYGLQRSKHKYQIRILAINILRLLGASSSAIAHFRILNPKAIQNDTLSHLVLNRAATFAVTQDAAVLEEAVSASKWYKTGEHEAAEMAVRVFSYHNYSKIEEFIVFQDRLTRSLNKYLLQIESMRMRVLRGLLDPALTTEAVGQLTYTVENRTTELFDNRDYKTLPNHQAKNEPSIWEQTQMGPKTQTPWLRAFTAIYSNFLNLKADLVEGTDINASELTPSEAALLKLSSDVRAVFAAALDDSEPEQNALAFFKIQTTLIEQALEDSGRLPWEVLQIAEIALEGYCLLDLAIEQRTIELAETKAQDHAKHSKRLRNFRIAARDLTRTVGARVTAHGKKVAKERPKTVTSVSSLKQFPLLDDDHLLNFSHALVESRRAMAEGLGAAIHRRCIK</sequence>